<name>A0A851N8E2_9DEND</name>
<dbReference type="Pfam" id="PF00067">
    <property type="entry name" value="p450"/>
    <property type="match status" value="1"/>
</dbReference>
<comment type="similarity">
    <text evidence="4">Belongs to the cytochrome P450 family.</text>
</comment>
<dbReference type="PRINTS" id="PR00385">
    <property type="entry name" value="P450"/>
</dbReference>
<dbReference type="PRINTS" id="PR00463">
    <property type="entry name" value="EP450I"/>
</dbReference>
<keyword evidence="5" id="KW-0479">Metal-binding</keyword>
<dbReference type="InterPro" id="IPR001128">
    <property type="entry name" value="Cyt_P450"/>
</dbReference>
<feature type="non-terminal residue" evidence="12">
    <location>
        <position position="412"/>
    </location>
</feature>
<dbReference type="InterPro" id="IPR036396">
    <property type="entry name" value="Cyt_P450_sf"/>
</dbReference>
<proteinExistence type="inferred from homology"/>
<dbReference type="GO" id="GO:0020037">
    <property type="term" value="F:heme binding"/>
    <property type="evidence" value="ECO:0007669"/>
    <property type="project" value="InterPro"/>
</dbReference>
<evidence type="ECO:0000256" key="3">
    <source>
        <dbReference type="ARBA" id="ARBA00004586"/>
    </source>
</evidence>
<reference evidence="12" key="1">
    <citation type="submission" date="2019-09" db="EMBL/GenBank/DDBJ databases">
        <title>Bird 10,000 Genomes (B10K) Project - Family phase.</title>
        <authorList>
            <person name="Zhang G."/>
        </authorList>
    </citation>
    <scope>NUCLEOTIDE SEQUENCE</scope>
    <source>
        <strain evidence="12">B10K-DU-001-09</strain>
        <tissue evidence="12">Muscle</tissue>
    </source>
</reference>
<dbReference type="Gene3D" id="1.10.630.10">
    <property type="entry name" value="Cytochrome P450"/>
    <property type="match status" value="1"/>
</dbReference>
<dbReference type="InterPro" id="IPR008071">
    <property type="entry name" value="Cyt_P450_E_grp-I_CYP2J-like"/>
</dbReference>
<accession>A0A851N8E2</accession>
<evidence type="ECO:0000256" key="10">
    <source>
        <dbReference type="ARBA" id="ARBA00023033"/>
    </source>
</evidence>
<dbReference type="PANTHER" id="PTHR24300">
    <property type="entry name" value="CYTOCHROME P450 508A4-RELATED"/>
    <property type="match status" value="1"/>
</dbReference>
<evidence type="ECO:0000256" key="9">
    <source>
        <dbReference type="ARBA" id="ARBA00023004"/>
    </source>
</evidence>
<keyword evidence="10" id="KW-0503">Monooxygenase</keyword>
<comment type="caution">
    <text evidence="12">The sequence shown here is derived from an EMBL/GenBank/DDBJ whole genome shotgun (WGS) entry which is preliminary data.</text>
</comment>
<sequence length="412" mass="47541">ADYLKNRNPKNFPPTPLRLPFVGHLYVMDFKDPISSVEKLTEKYGDIFGMSMGSTRFVLVNGIRLVKEVLVNQGEDFLERPEMPIDKDIFSKMGIISSSGHLWKAQRRFTLTTLRNFGLGKRSVEERIQEECRFLVDAFKDEQGNPFNPQFTLTNAVSNVTCSLIFGNRFDYHDKDFQNLLKLMHEMIILHGTIAAQLYNSFPSIMDFLPGAHQTIFKNWKLLKNYIEEQINKHKEDWNPSESRDYIDSYLQEIAKDKDSDTFKEEHLISCTLDLMFAGTETTSSTLRWALLFMALNPEIQARVQAEIDAVIGQARQAVLEDRNNMPYTNAVIHEVQRKANIVPFNVPRMAVKDTTLDGFFIPKGTVLMANLTSVMFDNNEWETPDTFNPGHFLKNGKFWKREFFVAFSMGK</sequence>
<dbReference type="Proteomes" id="UP000614027">
    <property type="component" value="Unassembled WGS sequence"/>
</dbReference>
<feature type="non-terminal residue" evidence="12">
    <location>
        <position position="1"/>
    </location>
</feature>
<dbReference type="GO" id="GO:0005506">
    <property type="term" value="F:iron ion binding"/>
    <property type="evidence" value="ECO:0007669"/>
    <property type="project" value="InterPro"/>
</dbReference>
<keyword evidence="6" id="KW-0256">Endoplasmic reticulum</keyword>
<dbReference type="PRINTS" id="PR01688">
    <property type="entry name" value="EP450ICYP2J"/>
</dbReference>
<dbReference type="GO" id="GO:0005789">
    <property type="term" value="C:endoplasmic reticulum membrane"/>
    <property type="evidence" value="ECO:0007669"/>
    <property type="project" value="UniProtKB-SubCell"/>
</dbReference>
<organism evidence="12 13">
    <name type="scientific">Campylorhamphus procurvoides</name>
    <dbReference type="NCBI Taxonomy" id="190295"/>
    <lineage>
        <taxon>Eukaryota</taxon>
        <taxon>Metazoa</taxon>
        <taxon>Chordata</taxon>
        <taxon>Craniata</taxon>
        <taxon>Vertebrata</taxon>
        <taxon>Euteleostomi</taxon>
        <taxon>Archelosauria</taxon>
        <taxon>Archosauria</taxon>
        <taxon>Dinosauria</taxon>
        <taxon>Saurischia</taxon>
        <taxon>Theropoda</taxon>
        <taxon>Coelurosauria</taxon>
        <taxon>Aves</taxon>
        <taxon>Neognathae</taxon>
        <taxon>Neoaves</taxon>
        <taxon>Telluraves</taxon>
        <taxon>Australaves</taxon>
        <taxon>Passeriformes</taxon>
        <taxon>Dendrocolaptidae</taxon>
        <taxon>Campylorhamphus</taxon>
    </lineage>
</organism>
<evidence type="ECO:0000256" key="2">
    <source>
        <dbReference type="ARBA" id="ARBA00004524"/>
    </source>
</evidence>
<evidence type="ECO:0000256" key="4">
    <source>
        <dbReference type="ARBA" id="ARBA00010617"/>
    </source>
</evidence>
<evidence type="ECO:0000256" key="1">
    <source>
        <dbReference type="ARBA" id="ARBA00001971"/>
    </source>
</evidence>
<dbReference type="AlphaFoldDB" id="A0A851N8E2"/>
<evidence type="ECO:0000256" key="7">
    <source>
        <dbReference type="ARBA" id="ARBA00022848"/>
    </source>
</evidence>
<comment type="subcellular location">
    <subcellularLocation>
        <location evidence="3">Endoplasmic reticulum membrane</location>
    </subcellularLocation>
    <subcellularLocation>
        <location evidence="2">Microsome membrane</location>
    </subcellularLocation>
</comment>
<evidence type="ECO:0000313" key="13">
    <source>
        <dbReference type="Proteomes" id="UP000614027"/>
    </source>
</evidence>
<keyword evidence="11" id="KW-0472">Membrane</keyword>
<dbReference type="FunFam" id="1.10.630.10:FF:000004">
    <property type="entry name" value="cytochrome P450 2D15 isoform X1"/>
    <property type="match status" value="1"/>
</dbReference>
<dbReference type="GO" id="GO:0006082">
    <property type="term" value="P:organic acid metabolic process"/>
    <property type="evidence" value="ECO:0007669"/>
    <property type="project" value="TreeGrafter"/>
</dbReference>
<dbReference type="InterPro" id="IPR002401">
    <property type="entry name" value="Cyt_P450_E_grp-I"/>
</dbReference>
<dbReference type="GO" id="GO:0016712">
    <property type="term" value="F:oxidoreductase activity, acting on paired donors, with incorporation or reduction of molecular oxygen, reduced flavin or flavoprotein as one donor, and incorporation of one atom of oxygen"/>
    <property type="evidence" value="ECO:0007669"/>
    <property type="project" value="InterPro"/>
</dbReference>
<dbReference type="OrthoDB" id="2789670at2759"/>
<dbReference type="InterPro" id="IPR050182">
    <property type="entry name" value="Cytochrome_P450_fam2"/>
</dbReference>
<dbReference type="SUPFAM" id="SSF48264">
    <property type="entry name" value="Cytochrome P450"/>
    <property type="match status" value="1"/>
</dbReference>
<dbReference type="GO" id="GO:0006805">
    <property type="term" value="P:xenobiotic metabolic process"/>
    <property type="evidence" value="ECO:0007669"/>
    <property type="project" value="TreeGrafter"/>
</dbReference>
<evidence type="ECO:0000256" key="8">
    <source>
        <dbReference type="ARBA" id="ARBA00023002"/>
    </source>
</evidence>
<keyword evidence="9" id="KW-0408">Iron</keyword>
<comment type="cofactor">
    <cofactor evidence="1">
        <name>heme</name>
        <dbReference type="ChEBI" id="CHEBI:30413"/>
    </cofactor>
</comment>
<keyword evidence="13" id="KW-1185">Reference proteome</keyword>
<gene>
    <name evidence="12" type="primary">Cyp2j2_3</name>
    <name evidence="12" type="ORF">CAMPRO_R03657</name>
</gene>
<evidence type="ECO:0000256" key="6">
    <source>
        <dbReference type="ARBA" id="ARBA00022824"/>
    </source>
</evidence>
<keyword evidence="7" id="KW-0492">Microsome</keyword>
<dbReference type="EMBL" id="WBMV01008977">
    <property type="protein sequence ID" value="NXC36430.1"/>
    <property type="molecule type" value="Genomic_DNA"/>
</dbReference>
<evidence type="ECO:0000256" key="5">
    <source>
        <dbReference type="ARBA" id="ARBA00022723"/>
    </source>
</evidence>
<protein>
    <submittedName>
        <fullName evidence="12">CP2J2 protein</fullName>
    </submittedName>
</protein>
<evidence type="ECO:0000313" key="12">
    <source>
        <dbReference type="EMBL" id="NXC36430.1"/>
    </source>
</evidence>
<dbReference type="PANTHER" id="PTHR24300:SF177">
    <property type="entry name" value="CYTOCHROME P450 2J2"/>
    <property type="match status" value="1"/>
</dbReference>
<evidence type="ECO:0000256" key="11">
    <source>
        <dbReference type="ARBA" id="ARBA00023136"/>
    </source>
</evidence>
<keyword evidence="8" id="KW-0560">Oxidoreductase</keyword>